<sequence>MTKPYISIEGLNARLEATVHRCIEKHVFDELDEDFARKVAKQCQRIFEEFGARPHVLNCTILGDKSGVQIYYQLGDYENVIEGKVSSA</sequence>
<protein>
    <submittedName>
        <fullName evidence="1">Uncharacterized protein</fullName>
    </submittedName>
</protein>
<reference evidence="1" key="1">
    <citation type="journal article" date="2015" name="Nature">
        <title>Complex archaea that bridge the gap between prokaryotes and eukaryotes.</title>
        <authorList>
            <person name="Spang A."/>
            <person name="Saw J.H."/>
            <person name="Jorgensen S.L."/>
            <person name="Zaremba-Niedzwiedzka K."/>
            <person name="Martijn J."/>
            <person name="Lind A.E."/>
            <person name="van Eijk R."/>
            <person name="Schleper C."/>
            <person name="Guy L."/>
            <person name="Ettema T.J."/>
        </authorList>
    </citation>
    <scope>NUCLEOTIDE SEQUENCE</scope>
</reference>
<comment type="caution">
    <text evidence="1">The sequence shown here is derived from an EMBL/GenBank/DDBJ whole genome shotgun (WGS) entry which is preliminary data.</text>
</comment>
<evidence type="ECO:0000313" key="1">
    <source>
        <dbReference type="EMBL" id="KKM26606.1"/>
    </source>
</evidence>
<proteinExistence type="predicted"/>
<accession>A0A0F9IGA4</accession>
<dbReference type="AlphaFoldDB" id="A0A0F9IGA4"/>
<dbReference type="EMBL" id="LAZR01012480">
    <property type="protein sequence ID" value="KKM26606.1"/>
    <property type="molecule type" value="Genomic_DNA"/>
</dbReference>
<name>A0A0F9IGA4_9ZZZZ</name>
<gene>
    <name evidence="1" type="ORF">LCGC14_1583100</name>
</gene>
<organism evidence="1">
    <name type="scientific">marine sediment metagenome</name>
    <dbReference type="NCBI Taxonomy" id="412755"/>
    <lineage>
        <taxon>unclassified sequences</taxon>
        <taxon>metagenomes</taxon>
        <taxon>ecological metagenomes</taxon>
    </lineage>
</organism>